<evidence type="ECO:0000313" key="1">
    <source>
        <dbReference type="EMBL" id="KAF5865002.1"/>
    </source>
</evidence>
<dbReference type="AlphaFoldDB" id="A0A8H6AD71"/>
<reference evidence="1 2" key="1">
    <citation type="submission" date="2019-04" db="EMBL/GenBank/DDBJ databases">
        <title>Aspergillus burnettii sp. nov., novel species from soil in southeast Queensland.</title>
        <authorList>
            <person name="Gilchrist C.L.M."/>
            <person name="Pitt J.I."/>
            <person name="Lange L."/>
            <person name="Lacey H.J."/>
            <person name="Vuong D."/>
            <person name="Midgley D.J."/>
            <person name="Greenfield P."/>
            <person name="Bradbury M."/>
            <person name="Lacey E."/>
            <person name="Busk P.K."/>
            <person name="Pilgaard B."/>
            <person name="Chooi Y.H."/>
            <person name="Piggott A.M."/>
        </authorList>
    </citation>
    <scope>NUCLEOTIDE SEQUENCE [LARGE SCALE GENOMIC DNA]</scope>
    <source>
        <strain evidence="1 2">FRR 5400</strain>
    </source>
</reference>
<evidence type="ECO:0000313" key="2">
    <source>
        <dbReference type="Proteomes" id="UP000541154"/>
    </source>
</evidence>
<gene>
    <name evidence="1" type="ORF">ETB97_005567</name>
</gene>
<protein>
    <submittedName>
        <fullName evidence="1">Uncharacterized protein</fullName>
    </submittedName>
</protein>
<dbReference type="EMBL" id="SPNV01000025">
    <property type="protein sequence ID" value="KAF5865002.1"/>
    <property type="molecule type" value="Genomic_DNA"/>
</dbReference>
<sequence>MPNKLTGKPKVNCILIRALAPGKSPHRDVGYMELFALRNYGNEKDEVDELEPVGLERELLKLASRDQIGASKLETLLRDFHQDRLGEHSRIL</sequence>
<accession>A0A8H6AD71</accession>
<keyword evidence="2" id="KW-1185">Reference proteome</keyword>
<comment type="caution">
    <text evidence="1">The sequence shown here is derived from an EMBL/GenBank/DDBJ whole genome shotgun (WGS) entry which is preliminary data.</text>
</comment>
<name>A0A8H6AD71_PETAA</name>
<proteinExistence type="predicted"/>
<organism evidence="1 2">
    <name type="scientific">Petromyces alliaceus</name>
    <name type="common">Aspergillus alliaceus</name>
    <dbReference type="NCBI Taxonomy" id="209559"/>
    <lineage>
        <taxon>Eukaryota</taxon>
        <taxon>Fungi</taxon>
        <taxon>Dikarya</taxon>
        <taxon>Ascomycota</taxon>
        <taxon>Pezizomycotina</taxon>
        <taxon>Eurotiomycetes</taxon>
        <taxon>Eurotiomycetidae</taxon>
        <taxon>Eurotiales</taxon>
        <taxon>Aspergillaceae</taxon>
        <taxon>Aspergillus</taxon>
        <taxon>Aspergillus subgen. Circumdati</taxon>
    </lineage>
</organism>
<dbReference type="Proteomes" id="UP000541154">
    <property type="component" value="Unassembled WGS sequence"/>
</dbReference>